<dbReference type="PROSITE" id="PS51319">
    <property type="entry name" value="TFIIS_N"/>
    <property type="match status" value="1"/>
</dbReference>
<name>A0A024GRJ5_9STRA</name>
<dbReference type="Pfam" id="PF08766">
    <property type="entry name" value="DEK_C"/>
    <property type="match status" value="1"/>
</dbReference>
<feature type="domain" description="DEK-C" evidence="6">
    <location>
        <begin position="17"/>
        <end position="72"/>
    </location>
</feature>
<organism evidence="7 8">
    <name type="scientific">Albugo candida</name>
    <dbReference type="NCBI Taxonomy" id="65357"/>
    <lineage>
        <taxon>Eukaryota</taxon>
        <taxon>Sar</taxon>
        <taxon>Stramenopiles</taxon>
        <taxon>Oomycota</taxon>
        <taxon>Peronosporomycetes</taxon>
        <taxon>Albuginales</taxon>
        <taxon>Albuginaceae</taxon>
        <taxon>Albugo</taxon>
    </lineage>
</organism>
<feature type="region of interest" description="Disordered" evidence="4">
    <location>
        <begin position="428"/>
        <end position="496"/>
    </location>
</feature>
<protein>
    <submittedName>
        <fullName evidence="7">Uncharacterized protein</fullName>
    </submittedName>
</protein>
<comment type="subcellular location">
    <subcellularLocation>
        <location evidence="1 3">Nucleus</location>
    </subcellularLocation>
</comment>
<dbReference type="EMBL" id="CAIX01000307">
    <property type="protein sequence ID" value="CCI49524.1"/>
    <property type="molecule type" value="Genomic_DNA"/>
</dbReference>
<evidence type="ECO:0000313" key="8">
    <source>
        <dbReference type="Proteomes" id="UP000053237"/>
    </source>
</evidence>
<evidence type="ECO:0000313" key="7">
    <source>
        <dbReference type="EMBL" id="CCI49524.1"/>
    </source>
</evidence>
<dbReference type="Pfam" id="PF08711">
    <property type="entry name" value="Med26"/>
    <property type="match status" value="1"/>
</dbReference>
<gene>
    <name evidence="7" type="ORF">BN9_108620</name>
</gene>
<comment type="caution">
    <text evidence="7">The sequence shown here is derived from an EMBL/GenBank/DDBJ whole genome shotgun (WGS) entry which is preliminary data.</text>
</comment>
<feature type="compositionally biased region" description="Low complexity" evidence="4">
    <location>
        <begin position="469"/>
        <end position="493"/>
    </location>
</feature>
<evidence type="ECO:0000259" key="5">
    <source>
        <dbReference type="PROSITE" id="PS51319"/>
    </source>
</evidence>
<dbReference type="Proteomes" id="UP000053237">
    <property type="component" value="Unassembled WGS sequence"/>
</dbReference>
<dbReference type="Gene3D" id="1.20.930.10">
    <property type="entry name" value="Conserved domain common to transcription factors TFIIS, elongin A, CRSP70"/>
    <property type="match status" value="1"/>
</dbReference>
<reference evidence="7 8" key="1">
    <citation type="submission" date="2012-05" db="EMBL/GenBank/DDBJ databases">
        <title>Recombination and specialization in a pathogen metapopulation.</title>
        <authorList>
            <person name="Gardiner A."/>
            <person name="Kemen E."/>
            <person name="Schultz-Larsen T."/>
            <person name="MacLean D."/>
            <person name="Van Oosterhout C."/>
            <person name="Jones J.D.G."/>
        </authorList>
    </citation>
    <scope>NUCLEOTIDE SEQUENCE [LARGE SCALE GENOMIC DNA]</scope>
    <source>
        <strain evidence="7 8">Ac Nc2</strain>
    </source>
</reference>
<dbReference type="GO" id="GO:0005634">
    <property type="term" value="C:nucleus"/>
    <property type="evidence" value="ECO:0007669"/>
    <property type="project" value="UniProtKB-SubCell"/>
</dbReference>
<proteinExistence type="predicted"/>
<dbReference type="CDD" id="cd00183">
    <property type="entry name" value="TFIIS_I"/>
    <property type="match status" value="1"/>
</dbReference>
<evidence type="ECO:0000259" key="6">
    <source>
        <dbReference type="PROSITE" id="PS51998"/>
    </source>
</evidence>
<dbReference type="OrthoDB" id="21513at2759"/>
<dbReference type="SUPFAM" id="SSF47676">
    <property type="entry name" value="Conserved domain common to transcription factors TFIIS, elongin A, CRSP70"/>
    <property type="match status" value="1"/>
</dbReference>
<keyword evidence="2 3" id="KW-0539">Nucleus</keyword>
<keyword evidence="8" id="KW-1185">Reference proteome</keyword>
<evidence type="ECO:0000256" key="4">
    <source>
        <dbReference type="SAM" id="MobiDB-lite"/>
    </source>
</evidence>
<dbReference type="InterPro" id="IPR017923">
    <property type="entry name" value="TFIIS_N"/>
</dbReference>
<dbReference type="InterPro" id="IPR003617">
    <property type="entry name" value="TFIIS/CRSP70_N_sub"/>
</dbReference>
<dbReference type="PROSITE" id="PS51998">
    <property type="entry name" value="DEK_C"/>
    <property type="match status" value="1"/>
</dbReference>
<dbReference type="InterPro" id="IPR035441">
    <property type="entry name" value="TFIIS/LEDGF_dom_sf"/>
</dbReference>
<dbReference type="InParanoid" id="A0A024GRJ5"/>
<evidence type="ECO:0000256" key="1">
    <source>
        <dbReference type="ARBA" id="ARBA00004123"/>
    </source>
</evidence>
<dbReference type="SMART" id="SM00509">
    <property type="entry name" value="TFS2N"/>
    <property type="match status" value="1"/>
</dbReference>
<dbReference type="STRING" id="65357.A0A024GRJ5"/>
<dbReference type="InterPro" id="IPR014876">
    <property type="entry name" value="DEK_C"/>
</dbReference>
<dbReference type="AlphaFoldDB" id="A0A024GRJ5"/>
<evidence type="ECO:0000256" key="2">
    <source>
        <dbReference type="ARBA" id="ARBA00023242"/>
    </source>
</evidence>
<evidence type="ECO:0000256" key="3">
    <source>
        <dbReference type="PROSITE-ProRule" id="PRU00649"/>
    </source>
</evidence>
<sequence length="583" mass="65997">MTATGSSLIVAPRSISRDLESRISQSIANIMSKHDISKLTTKFVRQTVEKDVHVSLNNHKEVLKRLMHQELRKIRAQKVAKRVVPAPWRLSQRRQSVKTALNYIYRILLSDSAQFEAFSLHAIQFYHDIQIVENGDIQESCVLYARLLSSIWLKSERLNDFRWDPDSVPSPEQVVELIRSVFTLERVGLSHMYRSALLAFFDKNPPAFSSMHYLGWSPSLGPPSSSDPEKSIYDQVAQAILLTFFAHALNISIGCTTTQIFQYIPDFYPYKSHTELSISEYRSQFHLIYLVVMVVTDFGALRCDQEILPHEYHYLRSQIPWLIVRQDFALLGEAVRSLNCFPGTDHRDLVRRASAMLLTSQQEDGSWKSVNENDMRETYHTTISALTALIQPRWTGFAPSIPELTPLLETNLSAIIESITKNKNALRPSKYVSSPVRNKTRPTGGFGPHPKQISLDARLSHDTRSNKANSLKRTNSDSSSSNSSKSVQNTPSSIPDQELLEDLDKQVKSLQCMLIDAGEVKDISSSLALHVLKTLSGMTLNVEVLKSTGLGRTISKLKKHKDGEVSRSAQILIKKWKKDFFEA</sequence>
<accession>A0A024GRJ5</accession>
<feature type="domain" description="TFIIS N-terminal" evidence="5">
    <location>
        <begin position="509"/>
        <end position="583"/>
    </location>
</feature>